<evidence type="ECO:0000256" key="7">
    <source>
        <dbReference type="ARBA" id="ARBA00022679"/>
    </source>
</evidence>
<keyword evidence="10" id="KW-0418">Kinase</keyword>
<dbReference type="PANTHER" id="PTHR43030">
    <property type="entry name" value="PHOSPHOENOLPYRUVATE SYNTHASE"/>
    <property type="match status" value="1"/>
</dbReference>
<evidence type="ECO:0000256" key="11">
    <source>
        <dbReference type="ARBA" id="ARBA00022840"/>
    </source>
</evidence>
<evidence type="ECO:0000313" key="17">
    <source>
        <dbReference type="EMBL" id="ANJ64224.1"/>
    </source>
</evidence>
<comment type="cofactor">
    <cofactor evidence="1">
        <name>Mg(2+)</name>
        <dbReference type="ChEBI" id="CHEBI:18420"/>
    </cofactor>
</comment>
<evidence type="ECO:0000256" key="8">
    <source>
        <dbReference type="ARBA" id="ARBA00022723"/>
    </source>
</evidence>
<name>A0A1X9I267_STRSU</name>
<evidence type="ECO:0000256" key="9">
    <source>
        <dbReference type="ARBA" id="ARBA00022741"/>
    </source>
</evidence>
<keyword evidence="9" id="KW-0547">Nucleotide-binding</keyword>
<keyword evidence="7 17" id="KW-0808">Transferase</keyword>
<comment type="function">
    <text evidence="2">Catalyzes the phosphorylation of pyruvate to phosphoenolpyruvate.</text>
</comment>
<feature type="domain" description="Pyruvate phosphate dikinase AMP/ATP-binding" evidence="16">
    <location>
        <begin position="24"/>
        <end position="295"/>
    </location>
</feature>
<evidence type="ECO:0000256" key="13">
    <source>
        <dbReference type="ARBA" id="ARBA00033470"/>
    </source>
</evidence>
<keyword evidence="8" id="KW-0479">Metal-binding</keyword>
<keyword evidence="17" id="KW-0670">Pyruvate</keyword>
<evidence type="ECO:0000256" key="10">
    <source>
        <dbReference type="ARBA" id="ARBA00022777"/>
    </source>
</evidence>
<organism evidence="17">
    <name type="scientific">Streptococcus suis</name>
    <dbReference type="NCBI Taxonomy" id="1307"/>
    <lineage>
        <taxon>Bacteria</taxon>
        <taxon>Bacillati</taxon>
        <taxon>Bacillota</taxon>
        <taxon>Bacilli</taxon>
        <taxon>Lactobacillales</taxon>
        <taxon>Streptococcaceae</taxon>
        <taxon>Streptococcus</taxon>
    </lineage>
</organism>
<dbReference type="InterPro" id="IPR013815">
    <property type="entry name" value="ATP_grasp_subdomain_1"/>
</dbReference>
<evidence type="ECO:0000259" key="16">
    <source>
        <dbReference type="Pfam" id="PF01326"/>
    </source>
</evidence>
<dbReference type="Pfam" id="PF00391">
    <property type="entry name" value="PEP-utilizers"/>
    <property type="match status" value="1"/>
</dbReference>
<dbReference type="SUPFAM" id="SSF56059">
    <property type="entry name" value="Glutathione synthetase ATP-binding domain-like"/>
    <property type="match status" value="1"/>
</dbReference>
<accession>A0A1X9I267</accession>
<comment type="similarity">
    <text evidence="4">Belongs to the PEP-utilizing enzyme family.</text>
</comment>
<dbReference type="SUPFAM" id="SSF52009">
    <property type="entry name" value="Phosphohistidine domain"/>
    <property type="match status" value="1"/>
</dbReference>
<dbReference type="PANTHER" id="PTHR43030:SF1">
    <property type="entry name" value="PHOSPHOENOLPYRUVATE SYNTHASE"/>
    <property type="match status" value="1"/>
</dbReference>
<dbReference type="Pfam" id="PF01326">
    <property type="entry name" value="PPDK_N"/>
    <property type="match status" value="1"/>
</dbReference>
<evidence type="ECO:0000256" key="5">
    <source>
        <dbReference type="ARBA" id="ARBA00011996"/>
    </source>
</evidence>
<dbReference type="EC" id="2.7.9.2" evidence="5"/>
<dbReference type="GO" id="GO:0005524">
    <property type="term" value="F:ATP binding"/>
    <property type="evidence" value="ECO:0007669"/>
    <property type="project" value="UniProtKB-KW"/>
</dbReference>
<dbReference type="GO" id="GO:0008986">
    <property type="term" value="F:pyruvate, water dikinase activity"/>
    <property type="evidence" value="ECO:0007669"/>
    <property type="project" value="UniProtKB-EC"/>
</dbReference>
<comment type="pathway">
    <text evidence="3">Carbohydrate biosynthesis; gluconeogenesis.</text>
</comment>
<keyword evidence="11" id="KW-0067">ATP-binding</keyword>
<comment type="catalytic activity">
    <reaction evidence="14">
        <text>pyruvate + ATP + H2O = phosphoenolpyruvate + AMP + phosphate + 2 H(+)</text>
        <dbReference type="Rhea" id="RHEA:11364"/>
        <dbReference type="ChEBI" id="CHEBI:15361"/>
        <dbReference type="ChEBI" id="CHEBI:15377"/>
        <dbReference type="ChEBI" id="CHEBI:15378"/>
        <dbReference type="ChEBI" id="CHEBI:30616"/>
        <dbReference type="ChEBI" id="CHEBI:43474"/>
        <dbReference type="ChEBI" id="CHEBI:58702"/>
        <dbReference type="ChEBI" id="CHEBI:456215"/>
        <dbReference type="EC" id="2.7.9.2"/>
    </reaction>
</comment>
<keyword evidence="12" id="KW-0460">Magnesium</keyword>
<evidence type="ECO:0000259" key="15">
    <source>
        <dbReference type="Pfam" id="PF00391"/>
    </source>
</evidence>
<dbReference type="AlphaFoldDB" id="A0A1X9I267"/>
<dbReference type="Gene3D" id="3.30.1490.20">
    <property type="entry name" value="ATP-grasp fold, A domain"/>
    <property type="match status" value="1"/>
</dbReference>
<dbReference type="GO" id="GO:0046872">
    <property type="term" value="F:metal ion binding"/>
    <property type="evidence" value="ECO:0007669"/>
    <property type="project" value="UniProtKB-KW"/>
</dbReference>
<evidence type="ECO:0000256" key="4">
    <source>
        <dbReference type="ARBA" id="ARBA00007837"/>
    </source>
</evidence>
<protein>
    <recommendedName>
        <fullName evidence="6">Phosphoenolpyruvate synthase</fullName>
        <ecNumber evidence="5">2.7.9.2</ecNumber>
    </recommendedName>
    <alternativeName>
        <fullName evidence="13">Pyruvate, water dikinase</fullName>
    </alternativeName>
</protein>
<dbReference type="InterPro" id="IPR002192">
    <property type="entry name" value="PPDK_AMP/ATP-bd"/>
</dbReference>
<evidence type="ECO:0000256" key="2">
    <source>
        <dbReference type="ARBA" id="ARBA00002988"/>
    </source>
</evidence>
<dbReference type="RefSeq" id="WP_014636601.1">
    <property type="nucleotide sequence ID" value="NZ_BCBY01000009.1"/>
</dbReference>
<dbReference type="InterPro" id="IPR006319">
    <property type="entry name" value="PEP_synth"/>
</dbReference>
<dbReference type="EMBL" id="KX077885">
    <property type="protein sequence ID" value="ANJ64224.1"/>
    <property type="molecule type" value="Genomic_DNA"/>
</dbReference>
<dbReference type="InterPro" id="IPR008279">
    <property type="entry name" value="PEP-util_enz_mobile_dom"/>
</dbReference>
<dbReference type="Gene3D" id="3.50.30.10">
    <property type="entry name" value="Phosphohistidine domain"/>
    <property type="match status" value="1"/>
</dbReference>
<reference evidence="17" key="1">
    <citation type="journal article" date="2016" name="Front. Cell. Infect. Microbiol.">
        <title>Evolution and Diversity of the Antimicrobial Resistance Associated Mobilome in Streptococcus suis: A Probable Mobile Genetic Elements Reservoir for Other Streptococci.</title>
        <authorList>
            <person name="Huang J."/>
            <person name="Ma J."/>
            <person name="Shang K."/>
            <person name="Hu X."/>
            <person name="Liang Y."/>
            <person name="Li D."/>
            <person name="Wu Z."/>
            <person name="Dai L."/>
            <person name="Chen L."/>
            <person name="Wang L."/>
        </authorList>
    </citation>
    <scope>NUCLEOTIDE SEQUENCE</scope>
    <source>
        <strain evidence="17">LP081102</strain>
    </source>
</reference>
<dbReference type="Gene3D" id="3.30.470.20">
    <property type="entry name" value="ATP-grasp fold, B domain"/>
    <property type="match status" value="1"/>
</dbReference>
<evidence type="ECO:0000256" key="1">
    <source>
        <dbReference type="ARBA" id="ARBA00001946"/>
    </source>
</evidence>
<feature type="domain" description="PEP-utilising enzyme mobile" evidence="15">
    <location>
        <begin position="343"/>
        <end position="413"/>
    </location>
</feature>
<evidence type="ECO:0000256" key="14">
    <source>
        <dbReference type="ARBA" id="ARBA00047700"/>
    </source>
</evidence>
<sequence length="480" mass="55282">MKSSKLQNIIKIKKYTPTFFSISIDSFYETLKYNKITELNVRQRPEIILEINLPTGLVTKIENLLIQNNMSGKIWVVRSSSFQEDGLDMSYAGQFLSIIGIPDLNSLLVSIKLCWFQYYKSLLNNKYIGNVDKVGIDLIVQEMVRSKISGVSFIKERECLTEYIWGQGELLVNGDVTPEICYCENLDYPNLYSIKNTLHQELILIKIDNLCDKKIGEEIFWNGQHYRLLSKDLFNVNGYCHYCFVSNERIDTLITNLHKKLRIIANCFVNSIDVEWAIDENNQLFILQIRPQTVELGSFFNNNQILTQKDTEDCIVGTLVSEGEITAKLVYLDGQTKLEDVYGKIILCESFDPQYTNYLFNAKGLITLFGGYLSHGAIVARELGIPSVQQISIENFSSLKLLEGKKVTIEGNTVKVTELLDELTISNHSNNWFLESIDLKNSDYLEYFKLNYLGFFEKVTKKNNIDILKVIYDFNNYSNF</sequence>
<evidence type="ECO:0000256" key="6">
    <source>
        <dbReference type="ARBA" id="ARBA00021623"/>
    </source>
</evidence>
<proteinExistence type="inferred from homology"/>
<evidence type="ECO:0000256" key="3">
    <source>
        <dbReference type="ARBA" id="ARBA00004742"/>
    </source>
</evidence>
<evidence type="ECO:0000256" key="12">
    <source>
        <dbReference type="ARBA" id="ARBA00022842"/>
    </source>
</evidence>
<dbReference type="InterPro" id="IPR036637">
    <property type="entry name" value="Phosphohistidine_dom_sf"/>
</dbReference>